<dbReference type="Pfam" id="PF02245">
    <property type="entry name" value="Pur_DNA_glyco"/>
    <property type="match status" value="1"/>
</dbReference>
<proteinExistence type="inferred from homology"/>
<dbReference type="GO" id="GO:0016798">
    <property type="term" value="F:hydrolase activity, acting on glycosyl bonds"/>
    <property type="evidence" value="ECO:0007669"/>
    <property type="project" value="UniProtKB-KW"/>
</dbReference>
<dbReference type="HAMAP" id="MF_00527">
    <property type="entry name" value="3MGH"/>
    <property type="match status" value="1"/>
</dbReference>
<dbReference type="Proteomes" id="UP000313948">
    <property type="component" value="Chromosome"/>
</dbReference>
<organism evidence="6 7">
    <name type="scientific">Georgenia wutianyii</name>
    <dbReference type="NCBI Taxonomy" id="2585135"/>
    <lineage>
        <taxon>Bacteria</taxon>
        <taxon>Bacillati</taxon>
        <taxon>Actinomycetota</taxon>
        <taxon>Actinomycetes</taxon>
        <taxon>Micrococcales</taxon>
        <taxon>Bogoriellaceae</taxon>
        <taxon>Georgenia</taxon>
    </lineage>
</organism>
<dbReference type="Gene3D" id="3.10.300.10">
    <property type="entry name" value="Methylpurine-DNA glycosylase (MPG)"/>
    <property type="match status" value="1"/>
</dbReference>
<keyword evidence="3 5" id="KW-0378">Hydrolase</keyword>
<evidence type="ECO:0000256" key="5">
    <source>
        <dbReference type="HAMAP-Rule" id="MF_00527"/>
    </source>
</evidence>
<evidence type="ECO:0000313" key="6">
    <source>
        <dbReference type="EMBL" id="QDB79771.1"/>
    </source>
</evidence>
<keyword evidence="7" id="KW-1185">Reference proteome</keyword>
<dbReference type="PANTHER" id="PTHR10429:SF0">
    <property type="entry name" value="DNA-3-METHYLADENINE GLYCOSYLASE"/>
    <property type="match status" value="1"/>
</dbReference>
<evidence type="ECO:0000313" key="7">
    <source>
        <dbReference type="Proteomes" id="UP000313948"/>
    </source>
</evidence>
<evidence type="ECO:0000256" key="1">
    <source>
        <dbReference type="ARBA" id="ARBA00009232"/>
    </source>
</evidence>
<comment type="similarity">
    <text evidence="1 5">Belongs to the DNA glycosylase MPG family.</text>
</comment>
<dbReference type="InterPro" id="IPR003180">
    <property type="entry name" value="MPG"/>
</dbReference>
<dbReference type="PANTHER" id="PTHR10429">
    <property type="entry name" value="DNA-3-METHYLADENINE GLYCOSYLASE"/>
    <property type="match status" value="1"/>
</dbReference>
<accession>A0ABX5VMP6</accession>
<sequence length="204" mass="21586">MTTLDLTAPSLEVAPRLLGAHLTVRSEEGAVTVRLTEVEAYDGADDPGSHAYRGLTPRTEVMFGPAGRLYVYFTYGMHWCANVVCGQDGRASAVLLRGGEVVEGLELARSRRPAARRDVDLARGPARMAQALGLTGADNGLALAAGGRAELAAPADVVPEPVTGPRVGVAGPGGDGEVFPWRFWLPGEPTVSVYRPGTRRPRRT</sequence>
<dbReference type="SUPFAM" id="SSF50486">
    <property type="entry name" value="FMT C-terminal domain-like"/>
    <property type="match status" value="1"/>
</dbReference>
<dbReference type="EC" id="3.2.2.-" evidence="5"/>
<dbReference type="NCBIfam" id="TIGR00567">
    <property type="entry name" value="3mg"/>
    <property type="match status" value="1"/>
</dbReference>
<evidence type="ECO:0000256" key="4">
    <source>
        <dbReference type="ARBA" id="ARBA00023204"/>
    </source>
</evidence>
<dbReference type="CDD" id="cd00540">
    <property type="entry name" value="AAG"/>
    <property type="match status" value="1"/>
</dbReference>
<keyword evidence="2 5" id="KW-0227">DNA damage</keyword>
<evidence type="ECO:0000256" key="3">
    <source>
        <dbReference type="ARBA" id="ARBA00022801"/>
    </source>
</evidence>
<evidence type="ECO:0000256" key="2">
    <source>
        <dbReference type="ARBA" id="ARBA00022763"/>
    </source>
</evidence>
<dbReference type="InterPro" id="IPR011034">
    <property type="entry name" value="Formyl_transferase-like_C_sf"/>
</dbReference>
<name>A0ABX5VMP6_9MICO</name>
<dbReference type="InterPro" id="IPR036995">
    <property type="entry name" value="MPG_sf"/>
</dbReference>
<reference evidence="6 7" key="1">
    <citation type="submission" date="2019-05" db="EMBL/GenBank/DDBJ databases">
        <title>Georgenia *** sp. nov., and Georgenia *** sp. nov., isolated from the intestinal contents of plateau pika (Ochotona curzoniae) in the Qinghai-Tibet plateau of China.</title>
        <authorList>
            <person name="Tian Z."/>
        </authorList>
    </citation>
    <scope>NUCLEOTIDE SEQUENCE [LARGE SCALE GENOMIC DNA]</scope>
    <source>
        <strain evidence="6 7">Z294</strain>
    </source>
</reference>
<protein>
    <recommendedName>
        <fullName evidence="5">Putative 3-methyladenine DNA glycosylase</fullName>
        <ecNumber evidence="5">3.2.2.-</ecNumber>
    </recommendedName>
</protein>
<dbReference type="NCBIfam" id="NF002003">
    <property type="entry name" value="PRK00802.1-3"/>
    <property type="match status" value="1"/>
</dbReference>
<gene>
    <name evidence="6" type="ORF">FE251_10600</name>
</gene>
<dbReference type="EMBL" id="CP040899">
    <property type="protein sequence ID" value="QDB79771.1"/>
    <property type="molecule type" value="Genomic_DNA"/>
</dbReference>
<dbReference type="RefSeq" id="WP_139071920.1">
    <property type="nucleotide sequence ID" value="NZ_CP040899.1"/>
</dbReference>
<keyword evidence="6" id="KW-0326">Glycosidase</keyword>
<keyword evidence="4 5" id="KW-0234">DNA repair</keyword>